<evidence type="ECO:0000256" key="1">
    <source>
        <dbReference type="SAM" id="MobiDB-lite"/>
    </source>
</evidence>
<protein>
    <submittedName>
        <fullName evidence="3">Antirepressor protein</fullName>
    </submittedName>
</protein>
<dbReference type="InterPro" id="IPR005039">
    <property type="entry name" value="Ant_C"/>
</dbReference>
<dbReference type="Proteomes" id="UP000008070">
    <property type="component" value="Chromosome"/>
</dbReference>
<reference evidence="4" key="1">
    <citation type="journal article" date="2009" name="PLoS ONE">
        <title>Methylobacterium genome sequences: a reference blueprint to investigate microbial metabolism of C1 compounds from natural and industrial sources.</title>
        <authorList>
            <person name="Vuilleumier S."/>
            <person name="Chistoserdova L."/>
            <person name="Lee M.-C."/>
            <person name="Bringel F."/>
            <person name="Lajus A."/>
            <person name="Zhou Y."/>
            <person name="Gourion B."/>
            <person name="Barbe V."/>
            <person name="Chang J."/>
            <person name="Cruveiller S."/>
            <person name="Dossat C."/>
            <person name="Gillett W."/>
            <person name="Gruffaz C."/>
            <person name="Haugen E."/>
            <person name="Hourcade E."/>
            <person name="Levy R."/>
            <person name="Mangenot S."/>
            <person name="Muller E."/>
            <person name="Nadalig T."/>
            <person name="Pagni M."/>
            <person name="Penny C."/>
            <person name="Peyraud R."/>
            <person name="Robinson D.G."/>
            <person name="Roche D."/>
            <person name="Rouy Z."/>
            <person name="Saenampechek C."/>
            <person name="Salvignol G."/>
            <person name="Vallenet D."/>
            <person name="Wu Z."/>
            <person name="Marx C.J."/>
            <person name="Vorholt J.A."/>
            <person name="Olson M.V."/>
            <person name="Kaul R."/>
            <person name="Weissenbach J."/>
            <person name="Medigue C."/>
            <person name="Lidstrom M.E."/>
        </authorList>
    </citation>
    <scope>NUCLEOTIDE SEQUENCE [LARGE SCALE GENOMIC DNA]</scope>
    <source>
        <strain evidence="4">DSM 6343 / CIP 106787 / DM4</strain>
    </source>
</reference>
<feature type="domain" description="Antirepressor protein C-terminal" evidence="2">
    <location>
        <begin position="176"/>
        <end position="273"/>
    </location>
</feature>
<name>C7CFC5_METED</name>
<proteinExistence type="predicted"/>
<sequence>MTPAKINGTTLPALAATPAPVINMIDGVPMADSRNVAAMFSKRHDNDMRDVRGLLGFEDTPCGRHFREATYVDPQNGQAYPHFLMDRDEFALLAMGFTGARATRWKLAYIEAFNRMEAELQARPTASGMMAALQDPATVLALIAHHAQETLAARAEAVEAKAEVVVTRQALAATQAVVEKAKPKVEGYDHLMSDEGTCCLADAARIIGAPQAPFFAWLRKRDFVFDKGEDTLPNARYRKEGYFQAKLVRVHRNRYREQTRVTRTGLDWLRLRWAVGPANKIEAEARGPPAGRPGPLRPTASYR</sequence>
<evidence type="ECO:0000313" key="4">
    <source>
        <dbReference type="Proteomes" id="UP000008070"/>
    </source>
</evidence>
<dbReference type="HOGENOM" id="CLU_969126_0_0_5"/>
<dbReference type="Pfam" id="PF09669">
    <property type="entry name" value="Phage_pRha"/>
    <property type="match status" value="1"/>
</dbReference>
<dbReference type="GO" id="GO:0003677">
    <property type="term" value="F:DNA binding"/>
    <property type="evidence" value="ECO:0007669"/>
    <property type="project" value="InterPro"/>
</dbReference>
<dbReference type="KEGG" id="mdi:METDI4430"/>
<organism evidence="3 4">
    <name type="scientific">Methylorubrum extorquens (strain DSM 6343 / CIP 106787 / DM4)</name>
    <name type="common">Methylobacterium extorquens</name>
    <dbReference type="NCBI Taxonomy" id="661410"/>
    <lineage>
        <taxon>Bacteria</taxon>
        <taxon>Pseudomonadati</taxon>
        <taxon>Pseudomonadota</taxon>
        <taxon>Alphaproteobacteria</taxon>
        <taxon>Hyphomicrobiales</taxon>
        <taxon>Methylobacteriaceae</taxon>
        <taxon>Methylorubrum</taxon>
    </lineage>
</organism>
<evidence type="ECO:0000259" key="2">
    <source>
        <dbReference type="Pfam" id="PF03374"/>
    </source>
</evidence>
<evidence type="ECO:0000313" key="3">
    <source>
        <dbReference type="EMBL" id="CAX26059.1"/>
    </source>
</evidence>
<dbReference type="InterPro" id="IPR014054">
    <property type="entry name" value="Phage_regulatory_Rha"/>
</dbReference>
<dbReference type="NCBIfam" id="TIGR02681">
    <property type="entry name" value="phage_pRha"/>
    <property type="match status" value="1"/>
</dbReference>
<dbReference type="RefSeq" id="WP_015823752.1">
    <property type="nucleotide sequence ID" value="NC_012988.1"/>
</dbReference>
<dbReference type="Pfam" id="PF03374">
    <property type="entry name" value="ANT"/>
    <property type="match status" value="1"/>
</dbReference>
<gene>
    <name evidence="3" type="ORF">METD_I4430</name>
</gene>
<dbReference type="EMBL" id="FP103042">
    <property type="protein sequence ID" value="CAX26059.1"/>
    <property type="molecule type" value="Genomic_DNA"/>
</dbReference>
<accession>C7CFC5</accession>
<dbReference type="AlphaFoldDB" id="C7CFC5"/>
<feature type="region of interest" description="Disordered" evidence="1">
    <location>
        <begin position="283"/>
        <end position="303"/>
    </location>
</feature>
<dbReference type="GeneID" id="72992771"/>